<dbReference type="AlphaFoldDB" id="A0A433CXG3"/>
<keyword evidence="2" id="KW-1185">Reference proteome</keyword>
<dbReference type="InterPro" id="IPR036259">
    <property type="entry name" value="MFS_trans_sf"/>
</dbReference>
<name>A0A433CXG3_9FUNG</name>
<dbReference type="SUPFAM" id="SSF103473">
    <property type="entry name" value="MFS general substrate transporter"/>
    <property type="match status" value="1"/>
</dbReference>
<evidence type="ECO:0000313" key="2">
    <source>
        <dbReference type="Proteomes" id="UP000268093"/>
    </source>
</evidence>
<proteinExistence type="predicted"/>
<dbReference type="OrthoDB" id="2130629at2759"/>
<accession>A0A433CXG3</accession>
<evidence type="ECO:0000313" key="1">
    <source>
        <dbReference type="EMBL" id="RUP43280.1"/>
    </source>
</evidence>
<reference evidence="1 2" key="1">
    <citation type="journal article" date="2018" name="New Phytol.">
        <title>Phylogenomics of Endogonaceae and evolution of mycorrhizas within Mucoromycota.</title>
        <authorList>
            <person name="Chang Y."/>
            <person name="Desiro A."/>
            <person name="Na H."/>
            <person name="Sandor L."/>
            <person name="Lipzen A."/>
            <person name="Clum A."/>
            <person name="Barry K."/>
            <person name="Grigoriev I.V."/>
            <person name="Martin F.M."/>
            <person name="Stajich J.E."/>
            <person name="Smith M.E."/>
            <person name="Bonito G."/>
            <person name="Spatafora J.W."/>
        </authorList>
    </citation>
    <scope>NUCLEOTIDE SEQUENCE [LARGE SCALE GENOMIC DNA]</scope>
    <source>
        <strain evidence="1 2">GMNB39</strain>
    </source>
</reference>
<protein>
    <recommendedName>
        <fullName evidence="3">Major facilitator superfamily (MFS) profile domain-containing protein</fullName>
    </recommendedName>
</protein>
<organism evidence="1 2">
    <name type="scientific">Jimgerdemannia flammicorona</name>
    <dbReference type="NCBI Taxonomy" id="994334"/>
    <lineage>
        <taxon>Eukaryota</taxon>
        <taxon>Fungi</taxon>
        <taxon>Fungi incertae sedis</taxon>
        <taxon>Mucoromycota</taxon>
        <taxon>Mucoromycotina</taxon>
        <taxon>Endogonomycetes</taxon>
        <taxon>Endogonales</taxon>
        <taxon>Endogonaceae</taxon>
        <taxon>Jimgerdemannia</taxon>
    </lineage>
</organism>
<dbReference type="Proteomes" id="UP000268093">
    <property type="component" value="Unassembled WGS sequence"/>
</dbReference>
<gene>
    <name evidence="1" type="ORF">BC936DRAFT_137398</name>
</gene>
<evidence type="ECO:0008006" key="3">
    <source>
        <dbReference type="Google" id="ProtNLM"/>
    </source>
</evidence>
<sequence length="166" mass="18142">MGLGHRHRAPRVFRRWADGGVFYEAWVSNPLMPLSVWRVPKLLPLMHPGNLTELLPTKYLGFSSLWIAIASLPPSRDSQFLCFDCHGMAYAALDDFGHGSRCRWTADGGVCNSYNKNVANIVLLSQFETEQQGLASGMFNTAFQLGGAFGFAITTAISDAVSGDLA</sequence>
<comment type="caution">
    <text evidence="1">The sequence shown here is derived from an EMBL/GenBank/DDBJ whole genome shotgun (WGS) entry which is preliminary data.</text>
</comment>
<dbReference type="EMBL" id="RBNI01011353">
    <property type="protein sequence ID" value="RUP43280.1"/>
    <property type="molecule type" value="Genomic_DNA"/>
</dbReference>